<dbReference type="EMBL" id="MU155539">
    <property type="protein sequence ID" value="KAF9472407.1"/>
    <property type="molecule type" value="Genomic_DNA"/>
</dbReference>
<evidence type="ECO:0000313" key="3">
    <source>
        <dbReference type="Proteomes" id="UP000807469"/>
    </source>
</evidence>
<feature type="compositionally biased region" description="Low complexity" evidence="1">
    <location>
        <begin position="220"/>
        <end position="252"/>
    </location>
</feature>
<name>A0A9P5YNH1_9AGAR</name>
<feature type="compositionally biased region" description="Low complexity" evidence="1">
    <location>
        <begin position="478"/>
        <end position="541"/>
    </location>
</feature>
<dbReference type="AlphaFoldDB" id="A0A9P5YNH1"/>
<feature type="region of interest" description="Disordered" evidence="1">
    <location>
        <begin position="478"/>
        <end position="565"/>
    </location>
</feature>
<sequence>MASFTSMNTTFVGNDNTKTAMNATTATTMTPVPTPLTPTPASLAHAVLFLTGPLIATLAPRKLTLLQSTLQTAIIRNAFLDKDHHINIVRLTFTPRALPPAPVVHAAEVAGVPLSGWMALFKNQSGVERTWELVIEPRSVSVEYPGVAGARVVVWSEMSAVPSSPRAAQVPAPIARPTKEVLARVAVSGTSKPDTAAAVMEEGLDASAYVPISKFAQLKATSPSSSPVSSPTTTTTSSTQASLLATLSSARARAQERQRTLAQQLMESDGQAGADEVIAARRTSLTIRGPAFSATPKRERFPESIHDFMFPGAGADATTMPFAFPSAAHPFMTPTTAHTLTHTHRFVPSPTSTRPSSPSHSSSSSTSGFTFSDDDAESLADGSVTSVSSIDSVDFIYSTSCPGGTTTTTVPLSPYTKEAVFTRPPPHVLKEMQAAREARELQKDGKAYVDPSKKDVTKYLYQGGVSTVLTGGVMLGGPSAQSSPAKSSSAKSSPMKSSPWKPSSSAKSFSPRATPRPAFATAPTVSPTPSPSKTTPKYKAPIGGTQRWATSATACDSWRRPSPRV</sequence>
<keyword evidence="3" id="KW-1185">Reference proteome</keyword>
<feature type="compositionally biased region" description="Low complexity" evidence="1">
    <location>
        <begin position="348"/>
        <end position="371"/>
    </location>
</feature>
<proteinExistence type="predicted"/>
<feature type="region of interest" description="Disordered" evidence="1">
    <location>
        <begin position="220"/>
        <end position="272"/>
    </location>
</feature>
<feature type="region of interest" description="Disordered" evidence="1">
    <location>
        <begin position="345"/>
        <end position="371"/>
    </location>
</feature>
<dbReference type="Proteomes" id="UP000807469">
    <property type="component" value="Unassembled WGS sequence"/>
</dbReference>
<organism evidence="2 3">
    <name type="scientific">Pholiota conissans</name>
    <dbReference type="NCBI Taxonomy" id="109636"/>
    <lineage>
        <taxon>Eukaryota</taxon>
        <taxon>Fungi</taxon>
        <taxon>Dikarya</taxon>
        <taxon>Basidiomycota</taxon>
        <taxon>Agaricomycotina</taxon>
        <taxon>Agaricomycetes</taxon>
        <taxon>Agaricomycetidae</taxon>
        <taxon>Agaricales</taxon>
        <taxon>Agaricineae</taxon>
        <taxon>Strophariaceae</taxon>
        <taxon>Pholiota</taxon>
    </lineage>
</organism>
<gene>
    <name evidence="2" type="ORF">BDN70DRAFT_482002</name>
</gene>
<accession>A0A9P5YNH1</accession>
<dbReference type="OrthoDB" id="19928at2759"/>
<evidence type="ECO:0000313" key="2">
    <source>
        <dbReference type="EMBL" id="KAF9472407.1"/>
    </source>
</evidence>
<reference evidence="2" key="1">
    <citation type="submission" date="2020-11" db="EMBL/GenBank/DDBJ databases">
        <authorList>
            <consortium name="DOE Joint Genome Institute"/>
            <person name="Ahrendt S."/>
            <person name="Riley R."/>
            <person name="Andreopoulos W."/>
            <person name="Labutti K."/>
            <person name="Pangilinan J."/>
            <person name="Ruiz-Duenas F.J."/>
            <person name="Barrasa J.M."/>
            <person name="Sanchez-Garcia M."/>
            <person name="Camarero S."/>
            <person name="Miyauchi S."/>
            <person name="Serrano A."/>
            <person name="Linde D."/>
            <person name="Babiker R."/>
            <person name="Drula E."/>
            <person name="Ayuso-Fernandez I."/>
            <person name="Pacheco R."/>
            <person name="Padilla G."/>
            <person name="Ferreira P."/>
            <person name="Barriuso J."/>
            <person name="Kellner H."/>
            <person name="Castanera R."/>
            <person name="Alfaro M."/>
            <person name="Ramirez L."/>
            <person name="Pisabarro A.G."/>
            <person name="Kuo A."/>
            <person name="Tritt A."/>
            <person name="Lipzen A."/>
            <person name="He G."/>
            <person name="Yan M."/>
            <person name="Ng V."/>
            <person name="Cullen D."/>
            <person name="Martin F."/>
            <person name="Rosso M.-N."/>
            <person name="Henrissat B."/>
            <person name="Hibbett D."/>
            <person name="Martinez A.T."/>
            <person name="Grigoriev I.V."/>
        </authorList>
    </citation>
    <scope>NUCLEOTIDE SEQUENCE</scope>
    <source>
        <strain evidence="2">CIRM-BRFM 674</strain>
    </source>
</reference>
<protein>
    <submittedName>
        <fullName evidence="2">Uncharacterized protein</fullName>
    </submittedName>
</protein>
<evidence type="ECO:0000256" key="1">
    <source>
        <dbReference type="SAM" id="MobiDB-lite"/>
    </source>
</evidence>
<comment type="caution">
    <text evidence="2">The sequence shown here is derived from an EMBL/GenBank/DDBJ whole genome shotgun (WGS) entry which is preliminary data.</text>
</comment>